<dbReference type="EMBL" id="QLLQ01000004">
    <property type="protein sequence ID" value="RAJ25309.1"/>
    <property type="molecule type" value="Genomic_DNA"/>
</dbReference>
<keyword evidence="1" id="KW-0732">Signal</keyword>
<evidence type="ECO:0000256" key="1">
    <source>
        <dbReference type="SAM" id="SignalP"/>
    </source>
</evidence>
<reference evidence="2 3" key="1">
    <citation type="submission" date="2018-06" db="EMBL/GenBank/DDBJ databases">
        <title>Genomic Encyclopedia of Archaeal and Bacterial Type Strains, Phase II (KMG-II): from individual species to whole genera.</title>
        <authorList>
            <person name="Goeker M."/>
        </authorList>
    </citation>
    <scope>NUCLEOTIDE SEQUENCE [LARGE SCALE GENOMIC DNA]</scope>
    <source>
        <strain evidence="2 3">DSM 12408</strain>
    </source>
</reference>
<evidence type="ECO:0000313" key="2">
    <source>
        <dbReference type="EMBL" id="RAJ25309.1"/>
    </source>
</evidence>
<keyword evidence="3" id="KW-1185">Reference proteome</keyword>
<dbReference type="Proteomes" id="UP000248987">
    <property type="component" value="Unassembled WGS sequence"/>
</dbReference>
<name>A0A1A7R559_9FLAO</name>
<evidence type="ECO:0008006" key="4">
    <source>
        <dbReference type="Google" id="ProtNLM"/>
    </source>
</evidence>
<sequence>MKKLLIFASALILTSCGTNKFLTNSVTASEISKLGYFEPSAYIQYIEKGNKPTFSDSLSGITRAKLDSLITENKSSLPLTKKIVIENNALKTRVENEMGYLAQLIGQQRNLKDIPLTPAIDSLMETNNQRFALSTVATGFGRRKGNYGGQVAKGLAVGILTLGMVVPSPIKSNLTLHAFIFDSEKNEIVFYKKLMPNKEKEPTDPEFIERQLTLLFNGYFYDKK</sequence>
<dbReference type="OrthoDB" id="836336at2"/>
<accession>A0A1A7R559</accession>
<gene>
    <name evidence="2" type="ORF">LX77_01612</name>
</gene>
<dbReference type="PROSITE" id="PS51257">
    <property type="entry name" value="PROKAR_LIPOPROTEIN"/>
    <property type="match status" value="1"/>
</dbReference>
<feature type="signal peptide" evidence="1">
    <location>
        <begin position="1"/>
        <end position="20"/>
    </location>
</feature>
<feature type="chain" id="PRO_5030025609" description="Lipoprotein" evidence="1">
    <location>
        <begin position="21"/>
        <end position="224"/>
    </location>
</feature>
<dbReference type="RefSeq" id="WP_066432695.1">
    <property type="nucleotide sequence ID" value="NZ_LZRN01000011.1"/>
</dbReference>
<organism evidence="2 3">
    <name type="scientific">Gelidibacter algens</name>
    <dbReference type="NCBI Taxonomy" id="49280"/>
    <lineage>
        <taxon>Bacteria</taxon>
        <taxon>Pseudomonadati</taxon>
        <taxon>Bacteroidota</taxon>
        <taxon>Flavobacteriia</taxon>
        <taxon>Flavobacteriales</taxon>
        <taxon>Flavobacteriaceae</taxon>
        <taxon>Gelidibacter</taxon>
    </lineage>
</organism>
<protein>
    <recommendedName>
        <fullName evidence="4">Lipoprotein</fullName>
    </recommendedName>
</protein>
<dbReference type="AlphaFoldDB" id="A0A1A7R559"/>
<evidence type="ECO:0000313" key="3">
    <source>
        <dbReference type="Proteomes" id="UP000248987"/>
    </source>
</evidence>
<comment type="caution">
    <text evidence="2">The sequence shown here is derived from an EMBL/GenBank/DDBJ whole genome shotgun (WGS) entry which is preliminary data.</text>
</comment>
<proteinExistence type="predicted"/>